<dbReference type="EMBL" id="BOMI01000208">
    <property type="protein sequence ID" value="GID80834.1"/>
    <property type="molecule type" value="Genomic_DNA"/>
</dbReference>
<dbReference type="PANTHER" id="PTHR37418">
    <property type="entry name" value="3-KETO-5-AMINOHEXANOATE CLEAVAGE ENZYME-RELATED"/>
    <property type="match status" value="1"/>
</dbReference>
<keyword evidence="2" id="KW-1185">Reference proteome</keyword>
<protein>
    <recommendedName>
        <fullName evidence="3">3-keto-5-aminohexanoate cleavage protein</fullName>
    </recommendedName>
</protein>
<evidence type="ECO:0000313" key="1">
    <source>
        <dbReference type="EMBL" id="GID80834.1"/>
    </source>
</evidence>
<evidence type="ECO:0008006" key="3">
    <source>
        <dbReference type="Google" id="ProtNLM"/>
    </source>
</evidence>
<dbReference type="Gene3D" id="3.20.20.70">
    <property type="entry name" value="Aldolase class I"/>
    <property type="match status" value="1"/>
</dbReference>
<reference evidence="1 2" key="1">
    <citation type="submission" date="2021-01" db="EMBL/GenBank/DDBJ databases">
        <title>Whole genome shotgun sequence of Actinoplanes deccanensis NBRC 13994.</title>
        <authorList>
            <person name="Komaki H."/>
            <person name="Tamura T."/>
        </authorList>
    </citation>
    <scope>NUCLEOTIDE SEQUENCE [LARGE SCALE GENOMIC DNA]</scope>
    <source>
        <strain evidence="1 2">NBRC 13994</strain>
    </source>
</reference>
<gene>
    <name evidence="1" type="ORF">Ade02nite_94750</name>
</gene>
<dbReference type="PANTHER" id="PTHR37418:SF1">
    <property type="entry name" value="3-KETO-5-AMINOHEXANOATE CLEAVAGE PROTEIN"/>
    <property type="match status" value="1"/>
</dbReference>
<dbReference type="InterPro" id="IPR008567">
    <property type="entry name" value="BKACE"/>
</dbReference>
<comment type="caution">
    <text evidence="1">The sequence shown here is derived from an EMBL/GenBank/DDBJ whole genome shotgun (WGS) entry which is preliminary data.</text>
</comment>
<dbReference type="SUPFAM" id="SSF51366">
    <property type="entry name" value="Ribulose-phoshate binding barrel"/>
    <property type="match status" value="1"/>
</dbReference>
<dbReference type="Pfam" id="PF05853">
    <property type="entry name" value="BKACE"/>
    <property type="match status" value="2"/>
</dbReference>
<dbReference type="InterPro" id="IPR013785">
    <property type="entry name" value="Aldolase_TIM"/>
</dbReference>
<accession>A0ABQ3YLF8</accession>
<organism evidence="1 2">
    <name type="scientific">Paractinoplanes deccanensis</name>
    <dbReference type="NCBI Taxonomy" id="113561"/>
    <lineage>
        <taxon>Bacteria</taxon>
        <taxon>Bacillati</taxon>
        <taxon>Actinomycetota</taxon>
        <taxon>Actinomycetes</taxon>
        <taxon>Micromonosporales</taxon>
        <taxon>Micromonosporaceae</taxon>
        <taxon>Paractinoplanes</taxon>
    </lineage>
</organism>
<evidence type="ECO:0000313" key="2">
    <source>
        <dbReference type="Proteomes" id="UP000609879"/>
    </source>
</evidence>
<sequence length="257" mass="26447">MFTVWIKACLNGGRPSPAPVTPGELATAAREAAEAGAVAVHVHPRDAGGRESLRAEDVGAAVTAIREACPGLPVGVSTGIWMTDGDALERARLIAGWRVLPDFASVNVREAGFADLVRRLHGAGVGVEAGVWAPDEVDALDGLPLLRILVEIIDTPRSEAVAAADAILRRLGDAAPPAHDKGDDGGTGTVPVLLHGEEDACWPLLEHAGALGLATRVGLEDTLVLPDGSPAGGNAELVRAGCAMWTAARRKRANTDG</sequence>
<dbReference type="InterPro" id="IPR011060">
    <property type="entry name" value="RibuloseP-bd_barrel"/>
</dbReference>
<name>A0ABQ3YLF8_9ACTN</name>
<dbReference type="Proteomes" id="UP000609879">
    <property type="component" value="Unassembled WGS sequence"/>
</dbReference>
<proteinExistence type="predicted"/>